<dbReference type="AlphaFoldDB" id="A0AAW1WLY2"/>
<keyword evidence="2" id="KW-1185">Reference proteome</keyword>
<sequence>MILVHGDCDGDDGGVHGVAGEDSGAYFPLCIFSEKGSVSHPPKSSSCFRIPSSSSSSLDWNLCGLRSLKKNKGSAAILSCNWHIEDEKLIGAKLDL</sequence>
<dbReference type="Proteomes" id="UP001457282">
    <property type="component" value="Unassembled WGS sequence"/>
</dbReference>
<gene>
    <name evidence="1" type="ORF">M0R45_033290</name>
</gene>
<proteinExistence type="predicted"/>
<organism evidence="1 2">
    <name type="scientific">Rubus argutus</name>
    <name type="common">Southern blackberry</name>
    <dbReference type="NCBI Taxonomy" id="59490"/>
    <lineage>
        <taxon>Eukaryota</taxon>
        <taxon>Viridiplantae</taxon>
        <taxon>Streptophyta</taxon>
        <taxon>Embryophyta</taxon>
        <taxon>Tracheophyta</taxon>
        <taxon>Spermatophyta</taxon>
        <taxon>Magnoliopsida</taxon>
        <taxon>eudicotyledons</taxon>
        <taxon>Gunneridae</taxon>
        <taxon>Pentapetalae</taxon>
        <taxon>rosids</taxon>
        <taxon>fabids</taxon>
        <taxon>Rosales</taxon>
        <taxon>Rosaceae</taxon>
        <taxon>Rosoideae</taxon>
        <taxon>Rosoideae incertae sedis</taxon>
        <taxon>Rubus</taxon>
    </lineage>
</organism>
<evidence type="ECO:0000313" key="2">
    <source>
        <dbReference type="Proteomes" id="UP001457282"/>
    </source>
</evidence>
<comment type="caution">
    <text evidence="1">The sequence shown here is derived from an EMBL/GenBank/DDBJ whole genome shotgun (WGS) entry which is preliminary data.</text>
</comment>
<dbReference type="EMBL" id="JBEDUW010000006">
    <property type="protein sequence ID" value="KAK9924949.1"/>
    <property type="molecule type" value="Genomic_DNA"/>
</dbReference>
<accession>A0AAW1WLY2</accession>
<evidence type="ECO:0000313" key="1">
    <source>
        <dbReference type="EMBL" id="KAK9924949.1"/>
    </source>
</evidence>
<protein>
    <submittedName>
        <fullName evidence="1">Uncharacterized protein</fullName>
    </submittedName>
</protein>
<name>A0AAW1WLY2_RUBAR</name>
<reference evidence="1 2" key="1">
    <citation type="journal article" date="2023" name="G3 (Bethesda)">
        <title>A chromosome-length genome assembly and annotation of blackberry (Rubus argutus, cv. 'Hillquist').</title>
        <authorList>
            <person name="Bruna T."/>
            <person name="Aryal R."/>
            <person name="Dudchenko O."/>
            <person name="Sargent D.J."/>
            <person name="Mead D."/>
            <person name="Buti M."/>
            <person name="Cavallini A."/>
            <person name="Hytonen T."/>
            <person name="Andres J."/>
            <person name="Pham M."/>
            <person name="Weisz D."/>
            <person name="Mascagni F."/>
            <person name="Usai G."/>
            <person name="Natali L."/>
            <person name="Bassil N."/>
            <person name="Fernandez G.E."/>
            <person name="Lomsadze A."/>
            <person name="Armour M."/>
            <person name="Olukolu B."/>
            <person name="Poorten T."/>
            <person name="Britton C."/>
            <person name="Davik J."/>
            <person name="Ashrafi H."/>
            <person name="Aiden E.L."/>
            <person name="Borodovsky M."/>
            <person name="Worthington M."/>
        </authorList>
    </citation>
    <scope>NUCLEOTIDE SEQUENCE [LARGE SCALE GENOMIC DNA]</scope>
    <source>
        <strain evidence="1">PI 553951</strain>
    </source>
</reference>